<reference evidence="2 3" key="1">
    <citation type="submission" date="2019-03" db="EMBL/GenBank/DDBJ databases">
        <title>Genomic Encyclopedia of Type Strains, Phase IV (KMG-IV): sequencing the most valuable type-strain genomes for metagenomic binning, comparative biology and taxonomic classification.</title>
        <authorList>
            <person name="Goeker M."/>
        </authorList>
    </citation>
    <scope>NUCLEOTIDE SEQUENCE [LARGE SCALE GENOMIC DNA]</scope>
    <source>
        <strain evidence="2 3">DSM 100451</strain>
    </source>
</reference>
<dbReference type="AlphaFoldDB" id="A0A4R1QB30"/>
<organism evidence="2 3">
    <name type="scientific">Allofournierella massiliensis</name>
    <dbReference type="NCBI Taxonomy" id="1650663"/>
    <lineage>
        <taxon>Bacteria</taxon>
        <taxon>Bacillati</taxon>
        <taxon>Bacillota</taxon>
        <taxon>Clostridia</taxon>
        <taxon>Eubacteriales</taxon>
        <taxon>Oscillospiraceae</taxon>
        <taxon>Allofournierella</taxon>
    </lineage>
</organism>
<name>A0A4R1QB30_9FIRM</name>
<evidence type="ECO:0000313" key="3">
    <source>
        <dbReference type="Proteomes" id="UP000295184"/>
    </source>
</evidence>
<dbReference type="GO" id="GO:0043565">
    <property type="term" value="F:sequence-specific DNA binding"/>
    <property type="evidence" value="ECO:0007669"/>
    <property type="project" value="InterPro"/>
</dbReference>
<dbReference type="InterPro" id="IPR055247">
    <property type="entry name" value="InsJ-like_HTH"/>
</dbReference>
<feature type="domain" description="Insertion element IS150 protein InsJ-like helix-turn-helix" evidence="1">
    <location>
        <begin position="11"/>
        <end position="63"/>
    </location>
</feature>
<dbReference type="SUPFAM" id="SSF48295">
    <property type="entry name" value="TrpR-like"/>
    <property type="match status" value="1"/>
</dbReference>
<evidence type="ECO:0000259" key="1">
    <source>
        <dbReference type="Pfam" id="PF13518"/>
    </source>
</evidence>
<dbReference type="EMBL" id="SLUM01000069">
    <property type="protein sequence ID" value="TCL46572.1"/>
    <property type="molecule type" value="Genomic_DNA"/>
</dbReference>
<dbReference type="Pfam" id="PF13518">
    <property type="entry name" value="HTH_28"/>
    <property type="match status" value="1"/>
</dbReference>
<protein>
    <submittedName>
        <fullName evidence="2">Helix-turn-helix protein</fullName>
    </submittedName>
</protein>
<dbReference type="Gene3D" id="1.10.10.10">
    <property type="entry name" value="Winged helix-like DNA-binding domain superfamily/Winged helix DNA-binding domain"/>
    <property type="match status" value="1"/>
</dbReference>
<dbReference type="Proteomes" id="UP000295184">
    <property type="component" value="Unassembled WGS sequence"/>
</dbReference>
<dbReference type="InterPro" id="IPR036388">
    <property type="entry name" value="WH-like_DNA-bd_sf"/>
</dbReference>
<dbReference type="RefSeq" id="WP_058963821.1">
    <property type="nucleotide sequence ID" value="NZ_CABKVM010000015.1"/>
</dbReference>
<accession>A0A4R1QB30</accession>
<evidence type="ECO:0000313" key="2">
    <source>
        <dbReference type="EMBL" id="TCL46572.1"/>
    </source>
</evidence>
<sequence>MKQGRETTLEERIQIVKDCIASGKNYGEMALKYQVSYQQIRSWTLRFEQMGESGLEDRRGRRKKDQVPRTELEKAQIEIEKLKHQLYLAEMENGLLKKLDEIERREAWKK</sequence>
<gene>
    <name evidence="2" type="ORF">EDD77_1691</name>
</gene>
<proteinExistence type="predicted"/>
<comment type="caution">
    <text evidence="2">The sequence shown here is derived from an EMBL/GenBank/DDBJ whole genome shotgun (WGS) entry which is preliminary data.</text>
</comment>
<dbReference type="InterPro" id="IPR010921">
    <property type="entry name" value="Trp_repressor/repl_initiator"/>
</dbReference>